<dbReference type="EMBL" id="CYRX01000010">
    <property type="protein sequence ID" value="CUH59369.1"/>
    <property type="molecule type" value="Genomic_DNA"/>
</dbReference>
<dbReference type="Proteomes" id="UP000051298">
    <property type="component" value="Unassembled WGS sequence"/>
</dbReference>
<evidence type="ECO:0000313" key="2">
    <source>
        <dbReference type="Proteomes" id="UP000051298"/>
    </source>
</evidence>
<evidence type="ECO:0000313" key="1">
    <source>
        <dbReference type="EMBL" id="CUH59369.1"/>
    </source>
</evidence>
<name>A0A0P1EWP0_9RHOB</name>
<organism evidence="1 2">
    <name type="scientific">Thalassobacter stenotrophicus</name>
    <dbReference type="NCBI Taxonomy" id="266809"/>
    <lineage>
        <taxon>Bacteria</taxon>
        <taxon>Pseudomonadati</taxon>
        <taxon>Pseudomonadota</taxon>
        <taxon>Alphaproteobacteria</taxon>
        <taxon>Rhodobacterales</taxon>
        <taxon>Roseobacteraceae</taxon>
        <taxon>Thalassobacter</taxon>
    </lineage>
</organism>
<dbReference type="AlphaFoldDB" id="A0A0P1EWP0"/>
<protein>
    <submittedName>
        <fullName evidence="1">Uncharacterized protein</fullName>
    </submittedName>
</protein>
<proteinExistence type="predicted"/>
<accession>A0A0P1EWP0</accession>
<sequence length="229" mass="26219">MYALRLIHADRSAYKELGYSPDILDLTELRRDVQELITKIDDLSAETVEELTLSSLFPLNVEDDNCAPKFYSSVGLSKFVLRRLLNDVTRVKRRSKYFREPTQRRNLVNWRAASVAKVALDVWGRGTWDGPITRTPVEVSDSEIKDYLENGRCFAHNAATLSPSANSTPFELHMIRIRHCTEKMYTPGPLGRFLQALFQELEIVTEDGEPIEAATALKSLKKIRKEFQK</sequence>
<gene>
    <name evidence="1" type="ORF">THS5294_00654</name>
</gene>
<reference evidence="1 2" key="1">
    <citation type="submission" date="2015-09" db="EMBL/GenBank/DDBJ databases">
        <authorList>
            <consortium name="Swine Surveillance"/>
        </authorList>
    </citation>
    <scope>NUCLEOTIDE SEQUENCE [LARGE SCALE GENOMIC DNA]</scope>
    <source>
        <strain evidence="1 2">CECT 5294</strain>
    </source>
</reference>